<protein>
    <recommendedName>
        <fullName evidence="3">GcrA cell cycle regulator</fullName>
    </recommendedName>
</protein>
<evidence type="ECO:0008006" key="3">
    <source>
        <dbReference type="Google" id="ProtNLM"/>
    </source>
</evidence>
<evidence type="ECO:0000313" key="1">
    <source>
        <dbReference type="EMBL" id="SHE66905.1"/>
    </source>
</evidence>
<keyword evidence="2" id="KW-1185">Reference proteome</keyword>
<sequence>MSAKPCIQQLADRPWTDGETAQLLRLREDGLTIERIALRLGRTLASAGNKLNRINRAAARRNRRAA</sequence>
<organism evidence="1 2">
    <name type="scientific">Kaistia soli DSM 19436</name>
    <dbReference type="NCBI Taxonomy" id="1122133"/>
    <lineage>
        <taxon>Bacteria</taxon>
        <taxon>Pseudomonadati</taxon>
        <taxon>Pseudomonadota</taxon>
        <taxon>Alphaproteobacteria</taxon>
        <taxon>Hyphomicrobiales</taxon>
        <taxon>Kaistiaceae</taxon>
        <taxon>Kaistia</taxon>
    </lineage>
</organism>
<gene>
    <name evidence="1" type="ORF">SAMN02745157_0674</name>
</gene>
<dbReference type="EMBL" id="FQUP01000001">
    <property type="protein sequence ID" value="SHE66905.1"/>
    <property type="molecule type" value="Genomic_DNA"/>
</dbReference>
<dbReference type="STRING" id="1122133.SAMN02745157_0674"/>
<evidence type="ECO:0000313" key="2">
    <source>
        <dbReference type="Proteomes" id="UP000184485"/>
    </source>
</evidence>
<dbReference type="RefSeq" id="WP_073051355.1">
    <property type="nucleotide sequence ID" value="NZ_FQUP01000001.1"/>
</dbReference>
<accession>A0A1M4VDA4</accession>
<reference evidence="1 2" key="1">
    <citation type="submission" date="2016-11" db="EMBL/GenBank/DDBJ databases">
        <authorList>
            <person name="Jaros S."/>
            <person name="Januszkiewicz K."/>
            <person name="Wedrychowicz H."/>
        </authorList>
    </citation>
    <scope>NUCLEOTIDE SEQUENCE [LARGE SCALE GENOMIC DNA]</scope>
    <source>
        <strain evidence="1 2">DSM 19436</strain>
    </source>
</reference>
<proteinExistence type="predicted"/>
<dbReference type="Gene3D" id="1.10.10.60">
    <property type="entry name" value="Homeodomain-like"/>
    <property type="match status" value="1"/>
</dbReference>
<name>A0A1M4VDA4_9HYPH</name>
<dbReference type="AlphaFoldDB" id="A0A1M4VDA4"/>
<dbReference type="Proteomes" id="UP000184485">
    <property type="component" value="Unassembled WGS sequence"/>
</dbReference>